<dbReference type="PANTHER" id="PTHR43295:SF9">
    <property type="entry name" value="BIOSYNTHETIC ARGININE DECARBOXYLASE"/>
    <property type="match status" value="1"/>
</dbReference>
<dbReference type="GO" id="GO:0008295">
    <property type="term" value="P:spermidine biosynthetic process"/>
    <property type="evidence" value="ECO:0007669"/>
    <property type="project" value="InterPro"/>
</dbReference>
<dbReference type="InterPro" id="IPR002985">
    <property type="entry name" value="Arg_decrbxlase"/>
</dbReference>
<dbReference type="Pfam" id="PF02784">
    <property type="entry name" value="Orn_Arg_deC_N"/>
    <property type="match status" value="1"/>
</dbReference>
<evidence type="ECO:0000313" key="4">
    <source>
        <dbReference type="EMBL" id="VAW38638.1"/>
    </source>
</evidence>
<sequence>MSDKVDHPVIGWEQETAVPDNHQFNQYLHAQNGHLHLDGLDLAQIFNDDAPQGFEEKLPSPLEIVYLPLIRQKINKMNQVFSKVITELGYEGDFHYAYASKANAAEEVIRTTLAAGANHEMSSTVDVNIAKIMIERGLLTPDRIIVCNGFKREGSLYAANIVRLHQIHPNVIPVIEDLGEIGTFLNSGQPFDLGLRQKSYGHNTTLAEIENANSRFGLNAADMWKAADYIAAAPNLTLKMYHYMVGSQLTDIDDFMSWLKPGIELFAQLRQRFLSLSIFNFGGGMPVAMTLDFDFDYHEFVSQLLTALKEACQRYNVPVPDVMGEFGRYTTSEHGAHLFKIITVKENGSKLPWYIIDGSIMSSFPDTWALSEHFIVLPLNHLDKPFQQVQLGGITCDSDDVYPPKPSHSPLYLPIETDDLYIGFFSVGAYQEMLGGVKGSKHCVLPEAYELIIDRAENGRFQFQILHGQHPDDVLRNLGYAI</sequence>
<dbReference type="GO" id="GO:0008792">
    <property type="term" value="F:arginine decarboxylase activity"/>
    <property type="evidence" value="ECO:0007669"/>
    <property type="project" value="UniProtKB-EC"/>
</dbReference>
<comment type="cofactor">
    <cofactor evidence="1">
        <name>pyridoxal 5'-phosphate</name>
        <dbReference type="ChEBI" id="CHEBI:597326"/>
    </cofactor>
</comment>
<protein>
    <submittedName>
        <fullName evidence="4">Biosynthetic arginine decarboxylase</fullName>
        <ecNumber evidence="4">4.1.1.19</ecNumber>
    </submittedName>
</protein>
<keyword evidence="4" id="KW-0456">Lyase</keyword>
<evidence type="ECO:0000256" key="1">
    <source>
        <dbReference type="ARBA" id="ARBA00001933"/>
    </source>
</evidence>
<evidence type="ECO:0000256" key="2">
    <source>
        <dbReference type="ARBA" id="ARBA00022898"/>
    </source>
</evidence>
<accession>A0A3B0V509</accession>
<reference evidence="4" key="1">
    <citation type="submission" date="2018-06" db="EMBL/GenBank/DDBJ databases">
        <authorList>
            <person name="Zhirakovskaya E."/>
        </authorList>
    </citation>
    <scope>NUCLEOTIDE SEQUENCE</scope>
</reference>
<keyword evidence="2" id="KW-0663">Pyridoxal phosphate</keyword>
<dbReference type="PANTHER" id="PTHR43295">
    <property type="entry name" value="ARGININE DECARBOXYLASE"/>
    <property type="match status" value="1"/>
</dbReference>
<dbReference type="SUPFAM" id="SSF51419">
    <property type="entry name" value="PLP-binding barrel"/>
    <property type="match status" value="1"/>
</dbReference>
<dbReference type="AlphaFoldDB" id="A0A3B0V509"/>
<name>A0A3B0V509_9ZZZZ</name>
<proteinExistence type="predicted"/>
<evidence type="ECO:0000259" key="3">
    <source>
        <dbReference type="Pfam" id="PF02784"/>
    </source>
</evidence>
<feature type="domain" description="Orn/DAP/Arg decarboxylase 2 N-terminal" evidence="3">
    <location>
        <begin position="86"/>
        <end position="331"/>
    </location>
</feature>
<dbReference type="Gene3D" id="2.40.37.10">
    <property type="entry name" value="Lyase, Ornithine Decarboxylase, Chain A, domain 1"/>
    <property type="match status" value="1"/>
</dbReference>
<gene>
    <name evidence="4" type="ORF">MNBD_CHLOROFLEXI01-3737</name>
</gene>
<dbReference type="EMBL" id="UOEU01000713">
    <property type="protein sequence ID" value="VAW38638.1"/>
    <property type="molecule type" value="Genomic_DNA"/>
</dbReference>
<dbReference type="InterPro" id="IPR009006">
    <property type="entry name" value="Ala_racemase/Decarboxylase_C"/>
</dbReference>
<dbReference type="Gene3D" id="3.20.20.10">
    <property type="entry name" value="Alanine racemase"/>
    <property type="match status" value="1"/>
</dbReference>
<dbReference type="SUPFAM" id="SSF50621">
    <property type="entry name" value="Alanine racemase C-terminal domain-like"/>
    <property type="match status" value="1"/>
</dbReference>
<dbReference type="InterPro" id="IPR022644">
    <property type="entry name" value="De-COase2_N"/>
</dbReference>
<organism evidence="4">
    <name type="scientific">hydrothermal vent metagenome</name>
    <dbReference type="NCBI Taxonomy" id="652676"/>
    <lineage>
        <taxon>unclassified sequences</taxon>
        <taxon>metagenomes</taxon>
        <taxon>ecological metagenomes</taxon>
    </lineage>
</organism>
<dbReference type="EC" id="4.1.1.19" evidence="4"/>
<dbReference type="InterPro" id="IPR029066">
    <property type="entry name" value="PLP-binding_barrel"/>
</dbReference>
<dbReference type="GO" id="GO:0006527">
    <property type="term" value="P:L-arginine catabolic process"/>
    <property type="evidence" value="ECO:0007669"/>
    <property type="project" value="InterPro"/>
</dbReference>